<keyword evidence="10" id="KW-1185">Reference proteome</keyword>
<evidence type="ECO:0000256" key="1">
    <source>
        <dbReference type="ARBA" id="ARBA00004651"/>
    </source>
</evidence>
<feature type="domain" description="Major facilitator superfamily (MFS) profile" evidence="8">
    <location>
        <begin position="9"/>
        <end position="381"/>
    </location>
</feature>
<evidence type="ECO:0000313" key="9">
    <source>
        <dbReference type="EMBL" id="ADD68348.1"/>
    </source>
</evidence>
<reference evidence="9 10" key="1">
    <citation type="journal article" date="2010" name="Stand. Genomic Sci.">
        <title>Complete genome sequence of Denitrovibrio acetiphilus type strain (N2460).</title>
        <authorList>
            <person name="Kiss H."/>
            <person name="Lang E."/>
            <person name="Lapidus A."/>
            <person name="Copeland A."/>
            <person name="Nolan M."/>
            <person name="Glavina Del Rio T."/>
            <person name="Chen F."/>
            <person name="Lucas S."/>
            <person name="Tice H."/>
            <person name="Cheng J.F."/>
            <person name="Han C."/>
            <person name="Goodwin L."/>
            <person name="Pitluck S."/>
            <person name="Liolios K."/>
            <person name="Pati A."/>
            <person name="Ivanova N."/>
            <person name="Mavromatis K."/>
            <person name="Chen A."/>
            <person name="Palaniappan K."/>
            <person name="Land M."/>
            <person name="Hauser L."/>
            <person name="Chang Y.J."/>
            <person name="Jeffries C.D."/>
            <person name="Detter J.C."/>
            <person name="Brettin T."/>
            <person name="Spring S."/>
            <person name="Rohde M."/>
            <person name="Goker M."/>
            <person name="Woyke T."/>
            <person name="Bristow J."/>
            <person name="Eisen J.A."/>
            <person name="Markowitz V."/>
            <person name="Hugenholtz P."/>
            <person name="Kyrpides N.C."/>
            <person name="Klenk H.P."/>
        </authorList>
    </citation>
    <scope>NUCLEOTIDE SEQUENCE [LARGE SCALE GENOMIC DNA]</scope>
    <source>
        <strain evidence="10">DSM 12809 / NBRC 114555 / N2460</strain>
    </source>
</reference>
<dbReference type="InterPro" id="IPR020846">
    <property type="entry name" value="MFS_dom"/>
</dbReference>
<dbReference type="Proteomes" id="UP000002012">
    <property type="component" value="Chromosome"/>
</dbReference>
<dbReference type="CDD" id="cd17325">
    <property type="entry name" value="MFS_MdtG_SLC18_like"/>
    <property type="match status" value="1"/>
</dbReference>
<keyword evidence="5 7" id="KW-1133">Transmembrane helix</keyword>
<gene>
    <name evidence="9" type="ordered locus">Dacet_1579</name>
</gene>
<feature type="transmembrane region" description="Helical" evidence="7">
    <location>
        <begin position="161"/>
        <end position="182"/>
    </location>
</feature>
<dbReference type="PRINTS" id="PR01035">
    <property type="entry name" value="TCRTETA"/>
</dbReference>
<keyword evidence="6 7" id="KW-0472">Membrane</keyword>
<organism evidence="9 10">
    <name type="scientific">Denitrovibrio acetiphilus (strain DSM 12809 / NBRC 114555 / N2460)</name>
    <dbReference type="NCBI Taxonomy" id="522772"/>
    <lineage>
        <taxon>Bacteria</taxon>
        <taxon>Pseudomonadati</taxon>
        <taxon>Deferribacterota</taxon>
        <taxon>Deferribacteres</taxon>
        <taxon>Deferribacterales</taxon>
        <taxon>Geovibrionaceae</taxon>
        <taxon>Denitrovibrio</taxon>
    </lineage>
</organism>
<evidence type="ECO:0000256" key="6">
    <source>
        <dbReference type="ARBA" id="ARBA00023136"/>
    </source>
</evidence>
<dbReference type="InterPro" id="IPR001958">
    <property type="entry name" value="Tet-R_TetA/multi-R_MdtG-like"/>
</dbReference>
<evidence type="ECO:0000256" key="2">
    <source>
        <dbReference type="ARBA" id="ARBA00022448"/>
    </source>
</evidence>
<feature type="transmembrane region" description="Helical" evidence="7">
    <location>
        <begin position="40"/>
        <end position="59"/>
    </location>
</feature>
<dbReference type="InParanoid" id="D4H8J9"/>
<dbReference type="SUPFAM" id="SSF103473">
    <property type="entry name" value="MFS general substrate transporter"/>
    <property type="match status" value="1"/>
</dbReference>
<dbReference type="Pfam" id="PF07690">
    <property type="entry name" value="MFS_1"/>
    <property type="match status" value="1"/>
</dbReference>
<feature type="transmembrane region" description="Helical" evidence="7">
    <location>
        <begin position="133"/>
        <end position="155"/>
    </location>
</feature>
<accession>D4H8J9</accession>
<keyword evidence="2" id="KW-0813">Transport</keyword>
<dbReference type="eggNOG" id="COG2814">
    <property type="taxonomic scope" value="Bacteria"/>
</dbReference>
<dbReference type="STRING" id="522772.Dacet_1579"/>
<evidence type="ECO:0000256" key="5">
    <source>
        <dbReference type="ARBA" id="ARBA00022989"/>
    </source>
</evidence>
<dbReference type="GO" id="GO:0005886">
    <property type="term" value="C:plasma membrane"/>
    <property type="evidence" value="ECO:0007669"/>
    <property type="project" value="UniProtKB-SubCell"/>
</dbReference>
<feature type="transmembrane region" description="Helical" evidence="7">
    <location>
        <begin position="12"/>
        <end position="34"/>
    </location>
</feature>
<dbReference type="RefSeq" id="WP_013010862.1">
    <property type="nucleotide sequence ID" value="NC_013943.1"/>
</dbReference>
<feature type="transmembrane region" description="Helical" evidence="7">
    <location>
        <begin position="210"/>
        <end position="234"/>
    </location>
</feature>
<dbReference type="FunCoup" id="D4H8J9">
    <property type="interactions" value="46"/>
</dbReference>
<feature type="transmembrane region" description="Helical" evidence="7">
    <location>
        <begin position="98"/>
        <end position="121"/>
    </location>
</feature>
<evidence type="ECO:0000256" key="3">
    <source>
        <dbReference type="ARBA" id="ARBA00022475"/>
    </source>
</evidence>
<dbReference type="AlphaFoldDB" id="D4H8J9"/>
<protein>
    <submittedName>
        <fullName evidence="9">Major facilitator superfamily MFS_1</fullName>
    </submittedName>
</protein>
<evidence type="ECO:0000256" key="4">
    <source>
        <dbReference type="ARBA" id="ARBA00022692"/>
    </source>
</evidence>
<dbReference type="OrthoDB" id="9815311at2"/>
<dbReference type="GO" id="GO:0022857">
    <property type="term" value="F:transmembrane transporter activity"/>
    <property type="evidence" value="ECO:0007669"/>
    <property type="project" value="InterPro"/>
</dbReference>
<dbReference type="PANTHER" id="PTHR23517">
    <property type="entry name" value="RESISTANCE PROTEIN MDTM, PUTATIVE-RELATED-RELATED"/>
    <property type="match status" value="1"/>
</dbReference>
<dbReference type="HOGENOM" id="CLU_001265_10_14_0"/>
<evidence type="ECO:0000256" key="7">
    <source>
        <dbReference type="SAM" id="Phobius"/>
    </source>
</evidence>
<dbReference type="PaxDb" id="522772-Dacet_1579"/>
<feature type="transmembrane region" description="Helical" evidence="7">
    <location>
        <begin position="240"/>
        <end position="259"/>
    </location>
</feature>
<dbReference type="PANTHER" id="PTHR23517:SF3">
    <property type="entry name" value="INTEGRAL MEMBRANE TRANSPORT PROTEIN"/>
    <property type="match status" value="1"/>
</dbReference>
<name>D4H8J9_DENA2</name>
<evidence type="ECO:0000313" key="10">
    <source>
        <dbReference type="Proteomes" id="UP000002012"/>
    </source>
</evidence>
<dbReference type="InterPro" id="IPR050171">
    <property type="entry name" value="MFS_Transporters"/>
</dbReference>
<dbReference type="PROSITE" id="PS50850">
    <property type="entry name" value="MFS"/>
    <property type="match status" value="1"/>
</dbReference>
<feature type="transmembrane region" description="Helical" evidence="7">
    <location>
        <begin position="358"/>
        <end position="377"/>
    </location>
</feature>
<keyword evidence="3" id="KW-1003">Cell membrane</keyword>
<dbReference type="InterPro" id="IPR036259">
    <property type="entry name" value="MFS_trans_sf"/>
</dbReference>
<feature type="transmembrane region" description="Helical" evidence="7">
    <location>
        <begin position="71"/>
        <end position="92"/>
    </location>
</feature>
<dbReference type="InterPro" id="IPR011701">
    <property type="entry name" value="MFS"/>
</dbReference>
<evidence type="ECO:0000259" key="8">
    <source>
        <dbReference type="PROSITE" id="PS50850"/>
    </source>
</evidence>
<dbReference type="KEGG" id="dap:Dacet_1579"/>
<keyword evidence="4 7" id="KW-0812">Transmembrane</keyword>
<dbReference type="EMBL" id="CP001968">
    <property type="protein sequence ID" value="ADD68348.1"/>
    <property type="molecule type" value="Genomic_DNA"/>
</dbReference>
<comment type="subcellular location">
    <subcellularLocation>
        <location evidence="1">Cell membrane</location>
        <topology evidence="1">Multi-pass membrane protein</topology>
    </subcellularLocation>
</comment>
<sequence>MPEAERKRTYFILFVVNFLITFAFGINDSLFSLYMGEIKAGGFIIGLAFTLYSLSKISLSPLAGKLLDRHGAFRIIFSGLILYLLVSIAYYATNDKNLILIVRIMQGSACALFRPVMHYVLGSNAETGKRGKTLGTFDLSFYLALATAPVFGGIIKEYFGFSVIFIIMLICTLSAILLVLFIKNRLTISYRSDKKITSPRHTQPEQLKALYVYIFFKGWAVTSMAMLLPIYMHLIGYKESYIGLTLGLATAATAFSLPITGHLADKARKEIMLSAGGVMSGLLLIVIFSAESMDSFIVSSCMYGFVNAISQPACSSMLIESAQGNALGRSIGRFNSIMGIGASSGALVSSVLYSCSGIFTAVCLSSALSIFGGAFVMHSTSTLLQQETRKNALIR</sequence>
<feature type="transmembrane region" description="Helical" evidence="7">
    <location>
        <begin position="271"/>
        <end position="290"/>
    </location>
</feature>
<proteinExistence type="predicted"/>
<dbReference type="Gene3D" id="1.20.1250.20">
    <property type="entry name" value="MFS general substrate transporter like domains"/>
    <property type="match status" value="1"/>
</dbReference>